<dbReference type="EMBL" id="JACIBY010000001">
    <property type="protein sequence ID" value="MBB3836719.1"/>
    <property type="molecule type" value="Genomic_DNA"/>
</dbReference>
<proteinExistence type="predicted"/>
<dbReference type="Proteomes" id="UP000541352">
    <property type="component" value="Unassembled WGS sequence"/>
</dbReference>
<keyword evidence="2" id="KW-1185">Reference proteome</keyword>
<comment type="caution">
    <text evidence="1">The sequence shown here is derived from an EMBL/GenBank/DDBJ whole genome shotgun (WGS) entry which is preliminary data.</text>
</comment>
<reference evidence="1 2" key="1">
    <citation type="submission" date="2020-08" db="EMBL/GenBank/DDBJ databases">
        <title>Genomic Encyclopedia of Type Strains, Phase IV (KMG-IV): sequencing the most valuable type-strain genomes for metagenomic binning, comparative biology and taxonomic classification.</title>
        <authorList>
            <person name="Goeker M."/>
        </authorList>
    </citation>
    <scope>NUCLEOTIDE SEQUENCE [LARGE SCALE GENOMIC DNA]</scope>
    <source>
        <strain evidence="1 2">DSM 17976</strain>
    </source>
</reference>
<name>A0A7W5ZIV9_9BACT</name>
<dbReference type="AlphaFoldDB" id="A0A7W5ZIV9"/>
<evidence type="ECO:0000313" key="1">
    <source>
        <dbReference type="EMBL" id="MBB3836719.1"/>
    </source>
</evidence>
<evidence type="ECO:0000313" key="2">
    <source>
        <dbReference type="Proteomes" id="UP000541352"/>
    </source>
</evidence>
<gene>
    <name evidence="1" type="ORF">FHS57_000701</name>
</gene>
<sequence length="72" mass="7797">MNNYASGCYYLGVFFASETTHRVPDSASVLARADNSEASSLGRENKEARSLLIKGTSGDARAIGVRRTEIEQ</sequence>
<protein>
    <submittedName>
        <fullName evidence="1">Uncharacterized protein</fullName>
    </submittedName>
</protein>
<organism evidence="1 2">
    <name type="scientific">Runella defluvii</name>
    <dbReference type="NCBI Taxonomy" id="370973"/>
    <lineage>
        <taxon>Bacteria</taxon>
        <taxon>Pseudomonadati</taxon>
        <taxon>Bacteroidota</taxon>
        <taxon>Cytophagia</taxon>
        <taxon>Cytophagales</taxon>
        <taxon>Spirosomataceae</taxon>
        <taxon>Runella</taxon>
    </lineage>
</organism>
<accession>A0A7W5ZIV9</accession>